<evidence type="ECO:0000259" key="7">
    <source>
        <dbReference type="PROSITE" id="PS51935"/>
    </source>
</evidence>
<feature type="domain" description="NlpC/P60" evidence="7">
    <location>
        <begin position="408"/>
        <end position="551"/>
    </location>
</feature>
<keyword evidence="6" id="KW-0812">Transmembrane</keyword>
<dbReference type="Pfam" id="PF13702">
    <property type="entry name" value="Lysozyme_like"/>
    <property type="match status" value="1"/>
</dbReference>
<dbReference type="GO" id="GO:0006508">
    <property type="term" value="P:proteolysis"/>
    <property type="evidence" value="ECO:0007669"/>
    <property type="project" value="UniProtKB-KW"/>
</dbReference>
<feature type="region of interest" description="Disordered" evidence="5">
    <location>
        <begin position="143"/>
        <end position="162"/>
    </location>
</feature>
<evidence type="ECO:0000256" key="6">
    <source>
        <dbReference type="SAM" id="Phobius"/>
    </source>
</evidence>
<keyword evidence="3" id="KW-0378">Hydrolase</keyword>
<evidence type="ECO:0000256" key="1">
    <source>
        <dbReference type="ARBA" id="ARBA00007074"/>
    </source>
</evidence>
<evidence type="ECO:0000256" key="3">
    <source>
        <dbReference type="ARBA" id="ARBA00022801"/>
    </source>
</evidence>
<dbReference type="InterPro" id="IPR000064">
    <property type="entry name" value="NLP_P60_dom"/>
</dbReference>
<gene>
    <name evidence="8" type="ORF">APZ18_03545</name>
</gene>
<dbReference type="CDD" id="cd16891">
    <property type="entry name" value="CwlT-like"/>
    <property type="match status" value="1"/>
</dbReference>
<feature type="transmembrane region" description="Helical" evidence="6">
    <location>
        <begin position="195"/>
        <end position="217"/>
    </location>
</feature>
<keyword evidence="6" id="KW-0472">Membrane</keyword>
<dbReference type="Pfam" id="PF05382">
    <property type="entry name" value="Amidase_5"/>
    <property type="match status" value="1"/>
</dbReference>
<dbReference type="SUPFAM" id="SSF54001">
    <property type="entry name" value="Cysteine proteinases"/>
    <property type="match status" value="1"/>
</dbReference>
<keyword evidence="6" id="KW-1133">Transmembrane helix</keyword>
<evidence type="ECO:0000256" key="2">
    <source>
        <dbReference type="ARBA" id="ARBA00022670"/>
    </source>
</evidence>
<evidence type="ECO:0000256" key="4">
    <source>
        <dbReference type="ARBA" id="ARBA00022807"/>
    </source>
</evidence>
<dbReference type="Proteomes" id="UP000050833">
    <property type="component" value="Unassembled WGS sequence"/>
</dbReference>
<dbReference type="AlphaFoldDB" id="A0AAW3JVV6"/>
<dbReference type="InterPro" id="IPR038765">
    <property type="entry name" value="Papain-like_cys_pep_sf"/>
</dbReference>
<dbReference type="PROSITE" id="PS51935">
    <property type="entry name" value="NLPC_P60"/>
    <property type="match status" value="1"/>
</dbReference>
<keyword evidence="9" id="KW-1185">Reference proteome</keyword>
<evidence type="ECO:0000313" key="9">
    <source>
        <dbReference type="Proteomes" id="UP000050833"/>
    </source>
</evidence>
<reference evidence="8 9" key="1">
    <citation type="submission" date="2015-10" db="EMBL/GenBank/DDBJ databases">
        <title>Butyribacter intestini gen. nov., sp. nov., a butyric acid-producing bacterium of the family Lachnospiraceae isolated from the human faeces.</title>
        <authorList>
            <person name="Zou Y."/>
            <person name="Xue W."/>
            <person name="Luo G."/>
            <person name="Lv M."/>
        </authorList>
    </citation>
    <scope>NUCLEOTIDE SEQUENCE [LARGE SCALE GENOMIC DNA]</scope>
    <source>
        <strain evidence="8 9">TF01-11</strain>
    </source>
</reference>
<dbReference type="InterPro" id="IPR023346">
    <property type="entry name" value="Lysozyme-like_dom_sf"/>
</dbReference>
<name>A0AAW3JVV6_9FIRM</name>
<dbReference type="InterPro" id="IPR047194">
    <property type="entry name" value="CwlT-like_lysozyme"/>
</dbReference>
<sequence length="556" mass="61399">MDQLDREVIESLSEPAKRVFGSLDYCSRQRMLKKAKAMAKEEKTRNQKKSRVKKKGIEKQNKAKRKKKGSSSKSERVLFSIYETKDLMVQSMHLMLLGSSVADNAYEERDFAHTDEPQVALSRETVQKSSRVAMGGMRTLVQRNRHKKAQRKAAGKSTQKSAQAVQTGAKARTQAAKTLVKTMQSIVRSVAANPVVWIVLLVVILLAVIVGAIGTIVGSGGAANESQDGTYQAQVSEKTESYREMVSEYCEKYGIDDYVDLCLAMIEQESGGNPPDVMQTAQSYYNVNPPIDSAEESIDCGTHELSDCLTKAKCKDPNDINGISLALQGYNFGNGYIDWALKNYGCYTKENAQIFSAKICAELGYASYGDVEYVPHVLRYYVMNEETSVSNESAKTILEELKKNNTAPAEAWDVIEKGASLIGSVKYSMEKRQADGRDKPEFLDCSSFSAWAFHKAGVTSVPYGSTTATFIGSKKFHDISAERLQPGDIGLKSRTGETGGANHVGIYCGKLKDGRVVWLHCTSSSGSSLTGNTEGVMFGVYTNFTYFRRLKKWDKK</sequence>
<organism evidence="8 9">
    <name type="scientific">Butyribacter intestini</name>
    <dbReference type="NCBI Taxonomy" id="1703332"/>
    <lineage>
        <taxon>Bacteria</taxon>
        <taxon>Bacillati</taxon>
        <taxon>Bacillota</taxon>
        <taxon>Clostridia</taxon>
        <taxon>Lachnospirales</taxon>
        <taxon>Lachnospiraceae</taxon>
        <taxon>Butyribacter</taxon>
    </lineage>
</organism>
<dbReference type="InterPro" id="IPR008044">
    <property type="entry name" value="Phage_lysin"/>
</dbReference>
<dbReference type="SUPFAM" id="SSF53955">
    <property type="entry name" value="Lysozyme-like"/>
    <property type="match status" value="1"/>
</dbReference>
<comment type="caution">
    <text evidence="8">The sequence shown here is derived from an EMBL/GenBank/DDBJ whole genome shotgun (WGS) entry which is preliminary data.</text>
</comment>
<proteinExistence type="inferred from homology"/>
<evidence type="ECO:0000313" key="8">
    <source>
        <dbReference type="EMBL" id="KQC86274.1"/>
    </source>
</evidence>
<dbReference type="GO" id="GO:0008234">
    <property type="term" value="F:cysteine-type peptidase activity"/>
    <property type="evidence" value="ECO:0007669"/>
    <property type="project" value="UniProtKB-KW"/>
</dbReference>
<protein>
    <recommendedName>
        <fullName evidence="7">NlpC/P60 domain-containing protein</fullName>
    </recommendedName>
</protein>
<feature type="compositionally biased region" description="Basic residues" evidence="5">
    <location>
        <begin position="143"/>
        <end position="154"/>
    </location>
</feature>
<comment type="similarity">
    <text evidence="1">Belongs to the peptidase C40 family.</text>
</comment>
<evidence type="ECO:0000256" key="5">
    <source>
        <dbReference type="SAM" id="MobiDB-lite"/>
    </source>
</evidence>
<dbReference type="Gene3D" id="3.90.1720.10">
    <property type="entry name" value="endopeptidase domain like (from Nostoc punctiforme)"/>
    <property type="match status" value="1"/>
</dbReference>
<dbReference type="RefSeq" id="WP_055941651.1">
    <property type="nucleotide sequence ID" value="NZ_LLKB01000001.1"/>
</dbReference>
<feature type="region of interest" description="Disordered" evidence="5">
    <location>
        <begin position="36"/>
        <end position="75"/>
    </location>
</feature>
<dbReference type="EMBL" id="LLKB01000001">
    <property type="protein sequence ID" value="KQC86274.1"/>
    <property type="molecule type" value="Genomic_DNA"/>
</dbReference>
<dbReference type="Gene3D" id="1.10.530.10">
    <property type="match status" value="1"/>
</dbReference>
<keyword evidence="4" id="KW-0788">Thiol protease</keyword>
<keyword evidence="2" id="KW-0645">Protease</keyword>
<accession>A0AAW3JVV6</accession>